<keyword evidence="2" id="KW-0560">Oxidoreductase</keyword>
<organism evidence="5 6">
    <name type="scientific">Novosphingobium marinum</name>
    <dbReference type="NCBI Taxonomy" id="1514948"/>
    <lineage>
        <taxon>Bacteria</taxon>
        <taxon>Pseudomonadati</taxon>
        <taxon>Pseudomonadota</taxon>
        <taxon>Alphaproteobacteria</taxon>
        <taxon>Sphingomonadales</taxon>
        <taxon>Sphingomonadaceae</taxon>
        <taxon>Novosphingobium</taxon>
    </lineage>
</organism>
<accession>A0A7Z0BRF1</accession>
<dbReference type="PROSITE" id="PS00061">
    <property type="entry name" value="ADH_SHORT"/>
    <property type="match status" value="1"/>
</dbReference>
<name>A0A7Z0BRF1_9SPHN</name>
<dbReference type="PANTHER" id="PTHR43976:SF16">
    <property type="entry name" value="SHORT-CHAIN DEHYDROGENASE_REDUCTASE FAMILY PROTEIN"/>
    <property type="match status" value="1"/>
</dbReference>
<reference evidence="5 6" key="1">
    <citation type="submission" date="2020-07" db="EMBL/GenBank/DDBJ databases">
        <title>Genomic Encyclopedia of Type Strains, Phase IV (KMG-IV): sequencing the most valuable type-strain genomes for metagenomic binning, comparative biology and taxonomic classification.</title>
        <authorList>
            <person name="Goeker M."/>
        </authorList>
    </citation>
    <scope>NUCLEOTIDE SEQUENCE [LARGE SCALE GENOMIC DNA]</scope>
    <source>
        <strain evidence="5 6">DSM 29043</strain>
    </source>
</reference>
<dbReference type="SUPFAM" id="SSF51735">
    <property type="entry name" value="NAD(P)-binding Rossmann-fold domains"/>
    <property type="match status" value="1"/>
</dbReference>
<evidence type="ECO:0000259" key="4">
    <source>
        <dbReference type="SMART" id="SM00822"/>
    </source>
</evidence>
<dbReference type="Pfam" id="PF00106">
    <property type="entry name" value="adh_short"/>
    <property type="match status" value="1"/>
</dbReference>
<gene>
    <name evidence="5" type="ORF">FHS75_000091</name>
</gene>
<dbReference type="NCBIfam" id="NF004824">
    <property type="entry name" value="PRK06180.1"/>
    <property type="match status" value="1"/>
</dbReference>
<comment type="similarity">
    <text evidence="1 3">Belongs to the short-chain dehydrogenases/reductases (SDR) family.</text>
</comment>
<comment type="caution">
    <text evidence="5">The sequence shown here is derived from an EMBL/GenBank/DDBJ whole genome shotgun (WGS) entry which is preliminary data.</text>
</comment>
<dbReference type="Proteomes" id="UP000522081">
    <property type="component" value="Unassembled WGS sequence"/>
</dbReference>
<evidence type="ECO:0000256" key="2">
    <source>
        <dbReference type="ARBA" id="ARBA00023002"/>
    </source>
</evidence>
<dbReference type="RefSeq" id="WP_179405761.1">
    <property type="nucleotide sequence ID" value="NZ_BMGF01000001.1"/>
</dbReference>
<protein>
    <submittedName>
        <fullName evidence="5">NAD(P)-dependent dehydrogenase (Short-subunit alcohol dehydrogenase family)</fullName>
    </submittedName>
</protein>
<dbReference type="PRINTS" id="PR00081">
    <property type="entry name" value="GDHRDH"/>
</dbReference>
<feature type="domain" description="Ketoreductase" evidence="4">
    <location>
        <begin position="2"/>
        <end position="175"/>
    </location>
</feature>
<dbReference type="InterPro" id="IPR057326">
    <property type="entry name" value="KR_dom"/>
</dbReference>
<evidence type="ECO:0000256" key="1">
    <source>
        <dbReference type="ARBA" id="ARBA00006484"/>
    </source>
</evidence>
<dbReference type="PRINTS" id="PR00080">
    <property type="entry name" value="SDRFAMILY"/>
</dbReference>
<dbReference type="PANTHER" id="PTHR43976">
    <property type="entry name" value="SHORT CHAIN DEHYDROGENASE"/>
    <property type="match status" value="1"/>
</dbReference>
<sequence>MKTWFITGVSRGFGKALAEAALARGDKVIGTIRSDNPGIADPEGGLTLVKLDVTDRDAVRRAVESAFADAGRIDVIVNNAGYGMLGATEAITDEQLDHVFAVNFFGTYAVCRAAAPFLRKQRSGHIINITSMGGRRAAPGAGAYAATKFAVEGMGHALHAEMEPFGVRVTSVEPGAFRTDFLSDHSIRMADRIEEYDDTVGVFYDRLASASGLQPGDPVRAAEAMIKLVEMPDPPFQLLLGRDAYESVGDEVERQRRELAAHKELSLSTDFPQGT</sequence>
<dbReference type="InterPro" id="IPR020904">
    <property type="entry name" value="Sc_DH/Rdtase_CS"/>
</dbReference>
<dbReference type="InterPro" id="IPR002347">
    <property type="entry name" value="SDR_fam"/>
</dbReference>
<keyword evidence="6" id="KW-1185">Reference proteome</keyword>
<dbReference type="EMBL" id="JACBZF010000001">
    <property type="protein sequence ID" value="NYH93786.1"/>
    <property type="molecule type" value="Genomic_DNA"/>
</dbReference>
<proteinExistence type="inferred from homology"/>
<dbReference type="Gene3D" id="3.40.50.720">
    <property type="entry name" value="NAD(P)-binding Rossmann-like Domain"/>
    <property type="match status" value="1"/>
</dbReference>
<dbReference type="AlphaFoldDB" id="A0A7Z0BRF1"/>
<evidence type="ECO:0000313" key="5">
    <source>
        <dbReference type="EMBL" id="NYH93786.1"/>
    </source>
</evidence>
<dbReference type="CDD" id="cd05374">
    <property type="entry name" value="17beta-HSD-like_SDR_c"/>
    <property type="match status" value="1"/>
</dbReference>
<dbReference type="GO" id="GO:0016491">
    <property type="term" value="F:oxidoreductase activity"/>
    <property type="evidence" value="ECO:0007669"/>
    <property type="project" value="UniProtKB-KW"/>
</dbReference>
<dbReference type="InterPro" id="IPR036291">
    <property type="entry name" value="NAD(P)-bd_dom_sf"/>
</dbReference>
<dbReference type="SMART" id="SM00822">
    <property type="entry name" value="PKS_KR"/>
    <property type="match status" value="1"/>
</dbReference>
<evidence type="ECO:0000313" key="6">
    <source>
        <dbReference type="Proteomes" id="UP000522081"/>
    </source>
</evidence>
<evidence type="ECO:0000256" key="3">
    <source>
        <dbReference type="RuleBase" id="RU000363"/>
    </source>
</evidence>
<dbReference type="InterPro" id="IPR051911">
    <property type="entry name" value="SDR_oxidoreductase"/>
</dbReference>